<gene>
    <name evidence="1" type="ORF">A6302_01462</name>
</gene>
<dbReference type="AlphaFoldDB" id="A0A1E3H4C1"/>
<sequence>MWPDNWPSVTAFLELGTQIKPIVVSGGLIWTGYHYADVDVHLRRKGYPDAVYDDLRVMEAAAIAALNERRN</sequence>
<evidence type="ECO:0000313" key="1">
    <source>
        <dbReference type="EMBL" id="ODN71173.1"/>
    </source>
</evidence>
<protein>
    <submittedName>
        <fullName evidence="1">Uncharacterized protein</fullName>
    </submittedName>
</protein>
<accession>A0A1E3H4C1</accession>
<proteinExistence type="predicted"/>
<reference evidence="1 2" key="1">
    <citation type="submission" date="2016-07" db="EMBL/GenBank/DDBJ databases">
        <title>Draft Genome Sequence of Methylobrevis pamukkalensis PK2.</title>
        <authorList>
            <person name="Vasilenko O.V."/>
            <person name="Doronina N.V."/>
            <person name="Shmareva M.N."/>
            <person name="Tarlachkov S.V."/>
            <person name="Mustakhimov I."/>
            <person name="Trotsenko Y.A."/>
        </authorList>
    </citation>
    <scope>NUCLEOTIDE SEQUENCE [LARGE SCALE GENOMIC DNA]</scope>
    <source>
        <strain evidence="1 2">PK2</strain>
    </source>
</reference>
<dbReference type="Pfam" id="PF08809">
    <property type="entry name" value="DUF1799"/>
    <property type="match status" value="1"/>
</dbReference>
<keyword evidence="2" id="KW-1185">Reference proteome</keyword>
<evidence type="ECO:0000313" key="2">
    <source>
        <dbReference type="Proteomes" id="UP000094622"/>
    </source>
</evidence>
<dbReference type="EMBL" id="MCRJ01000027">
    <property type="protein sequence ID" value="ODN71173.1"/>
    <property type="molecule type" value="Genomic_DNA"/>
</dbReference>
<name>A0A1E3H4C1_9HYPH</name>
<dbReference type="InterPro" id="IPR014915">
    <property type="entry name" value="Phage_TLS_TfmB"/>
</dbReference>
<dbReference type="Proteomes" id="UP000094622">
    <property type="component" value="Unassembled WGS sequence"/>
</dbReference>
<organism evidence="1 2">
    <name type="scientific">Methylobrevis pamukkalensis</name>
    <dbReference type="NCBI Taxonomy" id="1439726"/>
    <lineage>
        <taxon>Bacteria</taxon>
        <taxon>Pseudomonadati</taxon>
        <taxon>Pseudomonadota</taxon>
        <taxon>Alphaproteobacteria</taxon>
        <taxon>Hyphomicrobiales</taxon>
        <taxon>Pleomorphomonadaceae</taxon>
        <taxon>Methylobrevis</taxon>
    </lineage>
</organism>
<comment type="caution">
    <text evidence="1">The sequence shown here is derived from an EMBL/GenBank/DDBJ whole genome shotgun (WGS) entry which is preliminary data.</text>
</comment>